<dbReference type="SUPFAM" id="SSF49265">
    <property type="entry name" value="Fibronectin type III"/>
    <property type="match status" value="1"/>
</dbReference>
<gene>
    <name evidence="2" type="ORF">RRG08_037212</name>
</gene>
<evidence type="ECO:0000313" key="3">
    <source>
        <dbReference type="Proteomes" id="UP001283361"/>
    </source>
</evidence>
<feature type="non-terminal residue" evidence="2">
    <location>
        <position position="372"/>
    </location>
</feature>
<dbReference type="Proteomes" id="UP001283361">
    <property type="component" value="Unassembled WGS sequence"/>
</dbReference>
<evidence type="ECO:0000313" key="2">
    <source>
        <dbReference type="EMBL" id="KAK3785589.1"/>
    </source>
</evidence>
<evidence type="ECO:0000256" key="1">
    <source>
        <dbReference type="SAM" id="MobiDB-lite"/>
    </source>
</evidence>
<dbReference type="EMBL" id="JAWDGP010002107">
    <property type="protein sequence ID" value="KAK3785589.1"/>
    <property type="molecule type" value="Genomic_DNA"/>
</dbReference>
<dbReference type="AlphaFoldDB" id="A0AAE1AD26"/>
<dbReference type="InterPro" id="IPR036116">
    <property type="entry name" value="FN3_sf"/>
</dbReference>
<organism evidence="2 3">
    <name type="scientific">Elysia crispata</name>
    <name type="common">lettuce slug</name>
    <dbReference type="NCBI Taxonomy" id="231223"/>
    <lineage>
        <taxon>Eukaryota</taxon>
        <taxon>Metazoa</taxon>
        <taxon>Spiralia</taxon>
        <taxon>Lophotrochozoa</taxon>
        <taxon>Mollusca</taxon>
        <taxon>Gastropoda</taxon>
        <taxon>Heterobranchia</taxon>
        <taxon>Euthyneura</taxon>
        <taxon>Panpulmonata</taxon>
        <taxon>Sacoglossa</taxon>
        <taxon>Placobranchoidea</taxon>
        <taxon>Plakobranchidae</taxon>
        <taxon>Elysia</taxon>
    </lineage>
</organism>
<name>A0AAE1AD26_9GAST</name>
<keyword evidence="3" id="KW-1185">Reference proteome</keyword>
<comment type="caution">
    <text evidence="2">The sequence shown here is derived from an EMBL/GenBank/DDBJ whole genome shotgun (WGS) entry which is preliminary data.</text>
</comment>
<protein>
    <submittedName>
        <fullName evidence="2">Uncharacterized protein</fullName>
    </submittedName>
</protein>
<proteinExistence type="predicted"/>
<feature type="region of interest" description="Disordered" evidence="1">
    <location>
        <begin position="163"/>
        <end position="186"/>
    </location>
</feature>
<feature type="region of interest" description="Disordered" evidence="1">
    <location>
        <begin position="326"/>
        <end position="346"/>
    </location>
</feature>
<sequence>PGPNICFDASNQLNAGCCRGKCEHPLPAPGRSTGKHPMGEEWREVAHQTELWTIHVRGNQCPWRSQVQLQSQCARSVRYTRKARGPNCSCEWVNGSTCKAGDSSKSDVVYSWTFNNHVIHFTGRNDDSATYSIPNAVTSQDGTLYITSAKYRHEGMYGARPLPSQARFLPKGPPGEPGWSPRKGEVKQRRRIRASLELWWEDGQKYGYDVTYYIIEYRSFFDDRDAWTVWRDEYYSMASAPPIYPPDNVGGGGGAGGTPFRLSGSAAQKQVGSQGTIAYTMYFPGPRKRTRGMRHSEETYEDRQDIIHQSGRSQQLLPRPYTVKVQARNPEGSGPNPQSTTGKKAHSVISAWRAGGWGHSGTFGGDGVKVFT</sequence>
<reference evidence="2" key="1">
    <citation type="journal article" date="2023" name="G3 (Bethesda)">
        <title>A reference genome for the long-term kleptoplast-retaining sea slug Elysia crispata morphotype clarki.</title>
        <authorList>
            <person name="Eastman K.E."/>
            <person name="Pendleton A.L."/>
            <person name="Shaikh M.A."/>
            <person name="Suttiyut T."/>
            <person name="Ogas R."/>
            <person name="Tomko P."/>
            <person name="Gavelis G."/>
            <person name="Widhalm J.R."/>
            <person name="Wisecaver J.H."/>
        </authorList>
    </citation>
    <scope>NUCLEOTIDE SEQUENCE</scope>
    <source>
        <strain evidence="2">ECLA1</strain>
    </source>
</reference>
<accession>A0AAE1AD26</accession>